<sequence length="118" mass="12819">MPGETYWALVSDQGHDADGPWVTVLGSHFGVSVDPGPDETHGRVYTTRDRAAQWQQGLPDHAAGKALEITQVDYHGSGYFKRHLGDPPATERSDPVKPDPRPERLPLNSASPGRGPAR</sequence>
<evidence type="ECO:0000313" key="2">
    <source>
        <dbReference type="EMBL" id="SSA59024.1"/>
    </source>
</evidence>
<feature type="compositionally biased region" description="Basic and acidic residues" evidence="1">
    <location>
        <begin position="83"/>
        <end position="104"/>
    </location>
</feature>
<name>A0A2Y9BN96_9MICO</name>
<evidence type="ECO:0000256" key="1">
    <source>
        <dbReference type="SAM" id="MobiDB-lite"/>
    </source>
</evidence>
<keyword evidence="3" id="KW-1185">Reference proteome</keyword>
<feature type="region of interest" description="Disordered" evidence="1">
    <location>
        <begin position="78"/>
        <end position="118"/>
    </location>
</feature>
<dbReference type="AlphaFoldDB" id="A0A2Y9BN96"/>
<organism evidence="2 3">
    <name type="scientific">Branchiibius hedensis</name>
    <dbReference type="NCBI Taxonomy" id="672460"/>
    <lineage>
        <taxon>Bacteria</taxon>
        <taxon>Bacillati</taxon>
        <taxon>Actinomycetota</taxon>
        <taxon>Actinomycetes</taxon>
        <taxon>Micrococcales</taxon>
        <taxon>Dermacoccaceae</taxon>
        <taxon>Branchiibius</taxon>
    </lineage>
</organism>
<dbReference type="Proteomes" id="UP000250028">
    <property type="component" value="Unassembled WGS sequence"/>
</dbReference>
<dbReference type="EMBL" id="UESZ01000002">
    <property type="protein sequence ID" value="SSA59024.1"/>
    <property type="molecule type" value="Genomic_DNA"/>
</dbReference>
<accession>A0A2Y9BN96</accession>
<protein>
    <submittedName>
        <fullName evidence="2">Uncharacterized protein</fullName>
    </submittedName>
</protein>
<gene>
    <name evidence="2" type="ORF">SAMN04489750_3829</name>
</gene>
<evidence type="ECO:0000313" key="3">
    <source>
        <dbReference type="Proteomes" id="UP000250028"/>
    </source>
</evidence>
<reference evidence="3" key="1">
    <citation type="submission" date="2016-10" db="EMBL/GenBank/DDBJ databases">
        <authorList>
            <person name="Varghese N."/>
            <person name="Submissions S."/>
        </authorList>
    </citation>
    <scope>NUCLEOTIDE SEQUENCE [LARGE SCALE GENOMIC DNA]</scope>
    <source>
        <strain evidence="3">DSM 22951</strain>
    </source>
</reference>
<proteinExistence type="predicted"/>